<feature type="active site" description="Tele-AMP-histidine intermediate" evidence="3">
    <location>
        <position position="150"/>
    </location>
</feature>
<dbReference type="InterPro" id="IPR019808">
    <property type="entry name" value="Histidine_triad_CS"/>
</dbReference>
<evidence type="ECO:0000256" key="5">
    <source>
        <dbReference type="PROSITE-ProRule" id="PRU00464"/>
    </source>
</evidence>
<dbReference type="PROSITE" id="PS51084">
    <property type="entry name" value="HIT_2"/>
    <property type="match status" value="1"/>
</dbReference>
<comment type="similarity">
    <text evidence="2">Belongs to the HINT family.</text>
</comment>
<dbReference type="InterPro" id="IPR001310">
    <property type="entry name" value="Histidine_triad_HIT"/>
</dbReference>
<dbReference type="PROSITE" id="PS00892">
    <property type="entry name" value="HIT_1"/>
    <property type="match status" value="1"/>
</dbReference>
<reference evidence="7" key="1">
    <citation type="submission" date="2020-04" db="EMBL/GenBank/DDBJ databases">
        <authorList>
            <person name="Neveu A P."/>
        </authorList>
    </citation>
    <scope>NUCLEOTIDE SEQUENCE</scope>
    <source>
        <tissue evidence="7">Whole embryo</tissue>
    </source>
</reference>
<evidence type="ECO:0000256" key="1">
    <source>
        <dbReference type="ARBA" id="ARBA00024472"/>
    </source>
</evidence>
<dbReference type="PANTHER" id="PTHR23089">
    <property type="entry name" value="HISTIDINE TRIAD HIT PROTEIN"/>
    <property type="match status" value="1"/>
</dbReference>
<dbReference type="InterPro" id="IPR011146">
    <property type="entry name" value="HIT-like"/>
</dbReference>
<gene>
    <name evidence="7" type="primary">Hint1</name>
</gene>
<dbReference type="FunFam" id="3.30.428.10:FF:000005">
    <property type="entry name" value="Histidine triad nucleotide-binding protein 1"/>
    <property type="match status" value="1"/>
</dbReference>
<dbReference type="Gene3D" id="3.30.428.10">
    <property type="entry name" value="HIT-like"/>
    <property type="match status" value="1"/>
</dbReference>
<protein>
    <submittedName>
        <fullName evidence="7">Histidine triad nucleotide-binding protein 1-like</fullName>
    </submittedName>
</protein>
<dbReference type="Pfam" id="PF01230">
    <property type="entry name" value="HIT"/>
    <property type="match status" value="1"/>
</dbReference>
<organism evidence="7">
    <name type="scientific">Phallusia mammillata</name>
    <dbReference type="NCBI Taxonomy" id="59560"/>
    <lineage>
        <taxon>Eukaryota</taxon>
        <taxon>Metazoa</taxon>
        <taxon>Chordata</taxon>
        <taxon>Tunicata</taxon>
        <taxon>Ascidiacea</taxon>
        <taxon>Phlebobranchia</taxon>
        <taxon>Ascidiidae</taxon>
        <taxon>Phallusia</taxon>
    </lineage>
</organism>
<evidence type="ECO:0000256" key="3">
    <source>
        <dbReference type="PIRSR" id="PIRSR601310-1"/>
    </source>
</evidence>
<feature type="domain" description="HIT" evidence="6">
    <location>
        <begin position="56"/>
        <end position="164"/>
    </location>
</feature>
<sequence length="164" mass="18150">MYKNRLAVGIRLMSALQVGFLPRIATGCIQQRRCEHDEVARAKEAAKKYSGTEPTIFSKIIDKSIPANIIYEDEQCLAFHDVNPQAPVHALVIPKIPVPQLSKATDDEAPLLGHLLNTARKVAKQLKLEEGFRIVINDGVDGSQSVYHLHIHILGGRQMGWPPG</sequence>
<evidence type="ECO:0000259" key="6">
    <source>
        <dbReference type="PROSITE" id="PS51084"/>
    </source>
</evidence>
<dbReference type="EMBL" id="LR785757">
    <property type="protein sequence ID" value="CAB3252845.1"/>
    <property type="molecule type" value="mRNA"/>
</dbReference>
<comment type="catalytic activity">
    <reaction evidence="1">
        <text>adenosine 5'-phosphoramidate + H2O = NH4(+) + AMP</text>
        <dbReference type="Rhea" id="RHEA:67916"/>
        <dbReference type="ChEBI" id="CHEBI:15377"/>
        <dbReference type="ChEBI" id="CHEBI:28938"/>
        <dbReference type="ChEBI" id="CHEBI:57890"/>
        <dbReference type="ChEBI" id="CHEBI:456215"/>
    </reaction>
</comment>
<dbReference type="SUPFAM" id="SSF54197">
    <property type="entry name" value="HIT-like"/>
    <property type="match status" value="1"/>
</dbReference>
<accession>A0A6F9DEQ6</accession>
<dbReference type="GO" id="GO:0003824">
    <property type="term" value="F:catalytic activity"/>
    <property type="evidence" value="ECO:0007669"/>
    <property type="project" value="InterPro"/>
</dbReference>
<evidence type="ECO:0000313" key="7">
    <source>
        <dbReference type="EMBL" id="CAB3252845.1"/>
    </source>
</evidence>
<proteinExistence type="evidence at transcript level"/>
<evidence type="ECO:0000256" key="2">
    <source>
        <dbReference type="ARBA" id="ARBA00025764"/>
    </source>
</evidence>
<dbReference type="InterPro" id="IPR036265">
    <property type="entry name" value="HIT-like_sf"/>
</dbReference>
<dbReference type="AlphaFoldDB" id="A0A6F9DEQ6"/>
<feature type="short sequence motif" description="Histidine triad motif" evidence="4 5">
    <location>
        <begin position="148"/>
        <end position="152"/>
    </location>
</feature>
<dbReference type="CDD" id="cd01276">
    <property type="entry name" value="PKCI_related"/>
    <property type="match status" value="1"/>
</dbReference>
<evidence type="ECO:0000256" key="4">
    <source>
        <dbReference type="PIRSR" id="PIRSR601310-3"/>
    </source>
</evidence>
<name>A0A6F9DEQ6_9ASCI</name>
<dbReference type="PRINTS" id="PR00332">
    <property type="entry name" value="HISTRIAD"/>
</dbReference>